<feature type="binding site" evidence="2">
    <location>
        <position position="97"/>
    </location>
    <ligand>
        <name>Fe cation</name>
        <dbReference type="ChEBI" id="CHEBI:24875"/>
    </ligand>
</feature>
<feature type="active site" evidence="2">
    <location>
        <position position="140"/>
    </location>
</feature>
<evidence type="ECO:0000256" key="2">
    <source>
        <dbReference type="HAMAP-Rule" id="MF_00163"/>
    </source>
</evidence>
<dbReference type="PIRSF" id="PIRSF004749">
    <property type="entry name" value="Pep_def"/>
    <property type="match status" value="1"/>
</dbReference>
<dbReference type="AlphaFoldDB" id="A0A1F7WJE9"/>
<evidence type="ECO:0000256" key="1">
    <source>
        <dbReference type="ARBA" id="ARBA00010759"/>
    </source>
</evidence>
<dbReference type="EMBL" id="MGFJ01000026">
    <property type="protein sequence ID" value="OGM02268.1"/>
    <property type="molecule type" value="Genomic_DNA"/>
</dbReference>
<dbReference type="Pfam" id="PF01327">
    <property type="entry name" value="Pep_deformylase"/>
    <property type="match status" value="1"/>
</dbReference>
<dbReference type="STRING" id="1802471.A2115_01335"/>
<name>A0A1F7WJE9_9BACT</name>
<organism evidence="3 4">
    <name type="scientific">Candidatus Woesebacteria bacterium GWA1_41_8</name>
    <dbReference type="NCBI Taxonomy" id="1802471"/>
    <lineage>
        <taxon>Bacteria</taxon>
        <taxon>Candidatus Woeseibacteriota</taxon>
    </lineage>
</organism>
<dbReference type="PANTHER" id="PTHR10458">
    <property type="entry name" value="PEPTIDE DEFORMYLASE"/>
    <property type="match status" value="1"/>
</dbReference>
<comment type="similarity">
    <text evidence="1 2">Belongs to the polypeptide deformylase family.</text>
</comment>
<evidence type="ECO:0000313" key="3">
    <source>
        <dbReference type="EMBL" id="OGM02268.1"/>
    </source>
</evidence>
<keyword evidence="2" id="KW-0408">Iron</keyword>
<dbReference type="InterPro" id="IPR023635">
    <property type="entry name" value="Peptide_deformylase"/>
</dbReference>
<comment type="cofactor">
    <cofactor evidence="2">
        <name>Fe(2+)</name>
        <dbReference type="ChEBI" id="CHEBI:29033"/>
    </cofactor>
    <text evidence="2">Binds 1 Fe(2+) ion.</text>
</comment>
<dbReference type="NCBIfam" id="NF001159">
    <property type="entry name" value="PRK00150.1-3"/>
    <property type="match status" value="1"/>
</dbReference>
<dbReference type="Proteomes" id="UP000176198">
    <property type="component" value="Unassembled WGS sequence"/>
</dbReference>
<comment type="function">
    <text evidence="2">Removes the formyl group from the N-terminal Met of newly synthesized proteins. Requires at least a dipeptide for an efficient rate of reaction. N-terminal L-methionine is a prerequisite for activity but the enzyme has broad specificity at other positions.</text>
</comment>
<protein>
    <recommendedName>
        <fullName evidence="2">Peptide deformylase</fullName>
        <shortName evidence="2">PDF</shortName>
        <ecNumber evidence="2">3.5.1.88</ecNumber>
    </recommendedName>
    <alternativeName>
        <fullName evidence="2">Polypeptide deformylase</fullName>
    </alternativeName>
</protein>
<feature type="binding site" evidence="2">
    <location>
        <position position="143"/>
    </location>
    <ligand>
        <name>Fe cation</name>
        <dbReference type="ChEBI" id="CHEBI:24875"/>
    </ligand>
</feature>
<accession>A0A1F7WJE9</accession>
<keyword evidence="2" id="KW-0378">Hydrolase</keyword>
<dbReference type="NCBIfam" id="TIGR00079">
    <property type="entry name" value="pept_deformyl"/>
    <property type="match status" value="1"/>
</dbReference>
<dbReference type="InterPro" id="IPR036821">
    <property type="entry name" value="Peptide_deformylase_sf"/>
</dbReference>
<dbReference type="PRINTS" id="PR01576">
    <property type="entry name" value="PDEFORMYLASE"/>
</dbReference>
<sequence>MIRSILTATDPRLRLTSKPVQKIDKKILSLVGDLVDTLTTQKNPEGVGLAAPQIGKNLRVFAIKPEKEIEILINPKILKQSKDVKIDKKTAKIMEGCLSLVNHYGPLVRSKEIVVEYLDKTGQKHTQTFKDFDAQIVLHEVDHLNGVLFVDRLLESRKPLYELVNDEWYEVEI</sequence>
<dbReference type="Gene3D" id="3.90.45.10">
    <property type="entry name" value="Peptide deformylase"/>
    <property type="match status" value="1"/>
</dbReference>
<dbReference type="HAMAP" id="MF_00163">
    <property type="entry name" value="Pep_deformylase"/>
    <property type="match status" value="1"/>
</dbReference>
<dbReference type="SUPFAM" id="SSF56420">
    <property type="entry name" value="Peptide deformylase"/>
    <property type="match status" value="1"/>
</dbReference>
<evidence type="ECO:0000313" key="4">
    <source>
        <dbReference type="Proteomes" id="UP000176198"/>
    </source>
</evidence>
<keyword evidence="2" id="KW-0648">Protein biosynthesis</keyword>
<proteinExistence type="inferred from homology"/>
<comment type="caution">
    <text evidence="3">The sequence shown here is derived from an EMBL/GenBank/DDBJ whole genome shotgun (WGS) entry which is preliminary data.</text>
</comment>
<keyword evidence="2" id="KW-0479">Metal-binding</keyword>
<dbReference type="GO" id="GO:0042586">
    <property type="term" value="F:peptide deformylase activity"/>
    <property type="evidence" value="ECO:0007669"/>
    <property type="project" value="UniProtKB-UniRule"/>
</dbReference>
<dbReference type="PANTHER" id="PTHR10458:SF22">
    <property type="entry name" value="PEPTIDE DEFORMYLASE"/>
    <property type="match status" value="1"/>
</dbReference>
<feature type="binding site" evidence="2">
    <location>
        <position position="139"/>
    </location>
    <ligand>
        <name>Fe cation</name>
        <dbReference type="ChEBI" id="CHEBI:24875"/>
    </ligand>
</feature>
<gene>
    <name evidence="2" type="primary">def</name>
    <name evidence="3" type="ORF">A2115_01335</name>
</gene>
<comment type="catalytic activity">
    <reaction evidence="2">
        <text>N-terminal N-formyl-L-methionyl-[peptide] + H2O = N-terminal L-methionyl-[peptide] + formate</text>
        <dbReference type="Rhea" id="RHEA:24420"/>
        <dbReference type="Rhea" id="RHEA-COMP:10639"/>
        <dbReference type="Rhea" id="RHEA-COMP:10640"/>
        <dbReference type="ChEBI" id="CHEBI:15377"/>
        <dbReference type="ChEBI" id="CHEBI:15740"/>
        <dbReference type="ChEBI" id="CHEBI:49298"/>
        <dbReference type="ChEBI" id="CHEBI:64731"/>
        <dbReference type="EC" id="3.5.1.88"/>
    </reaction>
</comment>
<dbReference type="GO" id="GO:0006412">
    <property type="term" value="P:translation"/>
    <property type="evidence" value="ECO:0007669"/>
    <property type="project" value="UniProtKB-UniRule"/>
</dbReference>
<dbReference type="CDD" id="cd00487">
    <property type="entry name" value="Pep_deformylase"/>
    <property type="match status" value="1"/>
</dbReference>
<dbReference type="GO" id="GO:0046872">
    <property type="term" value="F:metal ion binding"/>
    <property type="evidence" value="ECO:0007669"/>
    <property type="project" value="UniProtKB-KW"/>
</dbReference>
<dbReference type="EC" id="3.5.1.88" evidence="2"/>
<reference evidence="3 4" key="1">
    <citation type="journal article" date="2016" name="Nat. Commun.">
        <title>Thousands of microbial genomes shed light on interconnected biogeochemical processes in an aquifer system.</title>
        <authorList>
            <person name="Anantharaman K."/>
            <person name="Brown C.T."/>
            <person name="Hug L.A."/>
            <person name="Sharon I."/>
            <person name="Castelle C.J."/>
            <person name="Probst A.J."/>
            <person name="Thomas B.C."/>
            <person name="Singh A."/>
            <person name="Wilkins M.J."/>
            <person name="Karaoz U."/>
            <person name="Brodie E.L."/>
            <person name="Williams K.H."/>
            <person name="Hubbard S.S."/>
            <person name="Banfield J.F."/>
        </authorList>
    </citation>
    <scope>NUCLEOTIDE SEQUENCE [LARGE SCALE GENOMIC DNA]</scope>
</reference>